<evidence type="ECO:0000313" key="4">
    <source>
        <dbReference type="EMBL" id="MBK7414086.1"/>
    </source>
</evidence>
<reference evidence="4 5" key="1">
    <citation type="submission" date="2020-10" db="EMBL/GenBank/DDBJ databases">
        <title>Connecting structure to function with the recovery of over 1000 high-quality activated sludge metagenome-assembled genomes encoding full-length rRNA genes using long-read sequencing.</title>
        <authorList>
            <person name="Singleton C.M."/>
            <person name="Petriglieri F."/>
            <person name="Kristensen J.M."/>
            <person name="Kirkegaard R.H."/>
            <person name="Michaelsen T.Y."/>
            <person name="Andersen M.H."/>
            <person name="Karst S.M."/>
            <person name="Dueholm M.S."/>
            <person name="Nielsen P.H."/>
            <person name="Albertsen M."/>
        </authorList>
    </citation>
    <scope>NUCLEOTIDE SEQUENCE [LARGE SCALE GENOMIC DNA]</scope>
    <source>
        <strain evidence="4">EsbW_18-Q3-R4-48_BATAC.463</strain>
    </source>
</reference>
<sequence>MLIKILGTGCAKCNRLEQLAKEIAAELKLTATFEHVTEMQDIMAYQVMSTPALVINEVVKSSGRIPSRGEIAGWLQGG</sequence>
<dbReference type="Proteomes" id="UP000739411">
    <property type="component" value="Unassembled WGS sequence"/>
</dbReference>
<comment type="caution">
    <text evidence="4">The sequence shown here is derived from an EMBL/GenBank/DDBJ whole genome shotgun (WGS) entry which is preliminary data.</text>
</comment>
<dbReference type="InterPro" id="IPR012336">
    <property type="entry name" value="Thioredoxin-like_fold"/>
</dbReference>
<feature type="domain" description="Thioredoxin-like fold" evidence="3">
    <location>
        <begin position="1"/>
        <end position="76"/>
    </location>
</feature>
<evidence type="ECO:0000313" key="5">
    <source>
        <dbReference type="Proteomes" id="UP000739411"/>
    </source>
</evidence>
<feature type="disulfide bond" description="Redox-active" evidence="2">
    <location>
        <begin position="10"/>
        <end position="13"/>
    </location>
</feature>
<dbReference type="AlphaFoldDB" id="A0A935K877"/>
<evidence type="ECO:0000259" key="3">
    <source>
        <dbReference type="Pfam" id="PF13192"/>
    </source>
</evidence>
<evidence type="ECO:0000256" key="1">
    <source>
        <dbReference type="PIRSR" id="PIRSR037031-50"/>
    </source>
</evidence>
<organism evidence="4 5">
    <name type="scientific">Candidatus Dechloromonas phosphorivorans</name>
    <dbReference type="NCBI Taxonomy" id="2899244"/>
    <lineage>
        <taxon>Bacteria</taxon>
        <taxon>Pseudomonadati</taxon>
        <taxon>Pseudomonadota</taxon>
        <taxon>Betaproteobacteria</taxon>
        <taxon>Rhodocyclales</taxon>
        <taxon>Azonexaceae</taxon>
        <taxon>Dechloromonas</taxon>
    </lineage>
</organism>
<gene>
    <name evidence="4" type="ORF">IPJ38_02165</name>
</gene>
<dbReference type="InterPro" id="IPR005243">
    <property type="entry name" value="THIRX-like_proc"/>
</dbReference>
<dbReference type="PANTHER" id="PTHR36450:SF1">
    <property type="entry name" value="THIOREDOXIN"/>
    <property type="match status" value="1"/>
</dbReference>
<dbReference type="EMBL" id="JADJMS010000006">
    <property type="protein sequence ID" value="MBK7414086.1"/>
    <property type="molecule type" value="Genomic_DNA"/>
</dbReference>
<keyword evidence="2" id="KW-0676">Redox-active center</keyword>
<evidence type="ECO:0000256" key="2">
    <source>
        <dbReference type="PIRSR" id="PIRSR037031-51"/>
    </source>
</evidence>
<feature type="active site" description="Nucleophile" evidence="1">
    <location>
        <position position="13"/>
    </location>
</feature>
<dbReference type="SUPFAM" id="SSF52833">
    <property type="entry name" value="Thioredoxin-like"/>
    <property type="match status" value="1"/>
</dbReference>
<dbReference type="Gene3D" id="3.40.30.10">
    <property type="entry name" value="Glutaredoxin"/>
    <property type="match status" value="1"/>
</dbReference>
<dbReference type="PANTHER" id="PTHR36450">
    <property type="entry name" value="THIOREDOXIN"/>
    <property type="match status" value="1"/>
</dbReference>
<dbReference type="Pfam" id="PF13192">
    <property type="entry name" value="Thioredoxin_3"/>
    <property type="match status" value="1"/>
</dbReference>
<name>A0A935K877_9RHOO</name>
<dbReference type="InterPro" id="IPR036249">
    <property type="entry name" value="Thioredoxin-like_sf"/>
</dbReference>
<accession>A0A935K877</accession>
<dbReference type="NCBIfam" id="TIGR00412">
    <property type="entry name" value="redox_disulf_2"/>
    <property type="match status" value="1"/>
</dbReference>
<proteinExistence type="predicted"/>
<keyword evidence="2" id="KW-1015">Disulfide bond</keyword>
<protein>
    <submittedName>
        <fullName evidence="4">Thioredoxin family protein</fullName>
    </submittedName>
</protein>
<feature type="active site" description="Nucleophile" evidence="1">
    <location>
        <position position="10"/>
    </location>
</feature>
<dbReference type="PIRSF" id="PIRSF037031">
    <property type="entry name" value="Redox_disulphide_2"/>
    <property type="match status" value="1"/>
</dbReference>